<dbReference type="InterPro" id="IPR009057">
    <property type="entry name" value="Homeodomain-like_sf"/>
</dbReference>
<dbReference type="Pfam" id="PF00440">
    <property type="entry name" value="TetR_N"/>
    <property type="match status" value="1"/>
</dbReference>
<reference evidence="5 6" key="1">
    <citation type="submission" date="2023-11" db="EMBL/GenBank/DDBJ databases">
        <title>30 novel species of actinomycetes from the DSMZ collection.</title>
        <authorList>
            <person name="Nouioui I."/>
        </authorList>
    </citation>
    <scope>NUCLEOTIDE SEQUENCE [LARGE SCALE GENOMIC DNA]</scope>
    <source>
        <strain evidence="5 6">DSM 41524</strain>
    </source>
</reference>
<organism evidence="5 6">
    <name type="scientific">Streptomyces asiaticus subsp. ignotus</name>
    <dbReference type="NCBI Taxonomy" id="3098222"/>
    <lineage>
        <taxon>Bacteria</taxon>
        <taxon>Bacillati</taxon>
        <taxon>Actinomycetota</taxon>
        <taxon>Actinomycetes</taxon>
        <taxon>Kitasatosporales</taxon>
        <taxon>Streptomycetaceae</taxon>
        <taxon>Streptomyces</taxon>
        <taxon>Streptomyces violaceusniger group</taxon>
    </lineage>
</organism>
<dbReference type="RefSeq" id="WP_330806375.1">
    <property type="nucleotide sequence ID" value="NZ_JAZBJO010000002.1"/>
</dbReference>
<feature type="compositionally biased region" description="Basic residues" evidence="3">
    <location>
        <begin position="233"/>
        <end position="248"/>
    </location>
</feature>
<accession>A0ABU7PPX2</accession>
<evidence type="ECO:0000259" key="4">
    <source>
        <dbReference type="PROSITE" id="PS50977"/>
    </source>
</evidence>
<keyword evidence="1 2" id="KW-0238">DNA-binding</keyword>
<dbReference type="Gene3D" id="1.10.357.10">
    <property type="entry name" value="Tetracycline Repressor, domain 2"/>
    <property type="match status" value="1"/>
</dbReference>
<protein>
    <submittedName>
        <fullName evidence="5">Helix-turn-helix domain-containing protein</fullName>
    </submittedName>
</protein>
<dbReference type="EMBL" id="JAZBJO010000002">
    <property type="protein sequence ID" value="MEE4591134.1"/>
    <property type="molecule type" value="Genomic_DNA"/>
</dbReference>
<sequence>MRSDTERNRRHLIKAAARLFENSPTPVSLAEIAKHAEVSTATAYRHFSSVEEVLHAFRARVGSELRDFSAAQTTRGMRKLDAVSRYWASLVLEHGGAMAQMRSHRGYLERLREGTGYLTPQAEALTEPLRQTAAELGLGDLGDEALYLWNALFDPRDILDLIKSGRTEDGVRSGLFPTEGRHRLKYAVGALPAPEARLVSAPGRLACERREQRTWTSVPTSRPSTAISTAGIPRKRSSTRRHTRSYRR</sequence>
<dbReference type="Proteomes" id="UP001354709">
    <property type="component" value="Unassembled WGS sequence"/>
</dbReference>
<comment type="caution">
    <text evidence="5">The sequence shown here is derived from an EMBL/GenBank/DDBJ whole genome shotgun (WGS) entry which is preliminary data.</text>
</comment>
<dbReference type="InterPro" id="IPR001647">
    <property type="entry name" value="HTH_TetR"/>
</dbReference>
<dbReference type="SUPFAM" id="SSF46689">
    <property type="entry name" value="Homeodomain-like"/>
    <property type="match status" value="1"/>
</dbReference>
<feature type="domain" description="HTH tetR-type" evidence="4">
    <location>
        <begin position="6"/>
        <end position="65"/>
    </location>
</feature>
<evidence type="ECO:0000256" key="2">
    <source>
        <dbReference type="PROSITE-ProRule" id="PRU00335"/>
    </source>
</evidence>
<dbReference type="PRINTS" id="PR00455">
    <property type="entry name" value="HTHTETR"/>
</dbReference>
<name>A0ABU7PPX2_9ACTN</name>
<evidence type="ECO:0000313" key="5">
    <source>
        <dbReference type="EMBL" id="MEE4591134.1"/>
    </source>
</evidence>
<feature type="region of interest" description="Disordered" evidence="3">
    <location>
        <begin position="210"/>
        <end position="248"/>
    </location>
</feature>
<keyword evidence="6" id="KW-1185">Reference proteome</keyword>
<evidence type="ECO:0000256" key="1">
    <source>
        <dbReference type="ARBA" id="ARBA00023125"/>
    </source>
</evidence>
<evidence type="ECO:0000256" key="3">
    <source>
        <dbReference type="SAM" id="MobiDB-lite"/>
    </source>
</evidence>
<feature type="DNA-binding region" description="H-T-H motif" evidence="2">
    <location>
        <begin position="28"/>
        <end position="47"/>
    </location>
</feature>
<gene>
    <name evidence="5" type="ORF">V2J94_04400</name>
</gene>
<proteinExistence type="predicted"/>
<evidence type="ECO:0000313" key="6">
    <source>
        <dbReference type="Proteomes" id="UP001354709"/>
    </source>
</evidence>
<dbReference type="PROSITE" id="PS50977">
    <property type="entry name" value="HTH_TETR_2"/>
    <property type="match status" value="1"/>
</dbReference>
<feature type="compositionally biased region" description="Polar residues" evidence="3">
    <location>
        <begin position="214"/>
        <end position="228"/>
    </location>
</feature>